<dbReference type="InterPro" id="IPR000792">
    <property type="entry name" value="Tscrpt_reg_LuxR_C"/>
</dbReference>
<dbReference type="EMBL" id="JBHUKS010000033">
    <property type="protein sequence ID" value="MFD2473556.1"/>
    <property type="molecule type" value="Genomic_DNA"/>
</dbReference>
<dbReference type="SUPFAM" id="SSF52172">
    <property type="entry name" value="CheY-like"/>
    <property type="match status" value="1"/>
</dbReference>
<keyword evidence="7" id="KW-1185">Reference proteome</keyword>
<evidence type="ECO:0000313" key="7">
    <source>
        <dbReference type="Proteomes" id="UP001597483"/>
    </source>
</evidence>
<dbReference type="Pfam" id="PF00196">
    <property type="entry name" value="GerE"/>
    <property type="match status" value="1"/>
</dbReference>
<dbReference type="InterPro" id="IPR058245">
    <property type="entry name" value="NreC/VraR/RcsB-like_REC"/>
</dbReference>
<dbReference type="PANTHER" id="PTHR43214:SF43">
    <property type="entry name" value="TWO-COMPONENT RESPONSE REGULATOR"/>
    <property type="match status" value="1"/>
</dbReference>
<feature type="modified residue" description="4-aspartylphosphate" evidence="3">
    <location>
        <position position="59"/>
    </location>
</feature>
<dbReference type="InterPro" id="IPR011006">
    <property type="entry name" value="CheY-like_superfamily"/>
</dbReference>
<name>A0ABW5HK57_9PSEU</name>
<dbReference type="PRINTS" id="PR00038">
    <property type="entry name" value="HTHLUXR"/>
</dbReference>
<protein>
    <submittedName>
        <fullName evidence="6">Response regulator</fullName>
    </submittedName>
</protein>
<evidence type="ECO:0000256" key="2">
    <source>
        <dbReference type="ARBA" id="ARBA00023125"/>
    </source>
</evidence>
<dbReference type="Gene3D" id="3.40.50.2300">
    <property type="match status" value="1"/>
</dbReference>
<dbReference type="InterPro" id="IPR001789">
    <property type="entry name" value="Sig_transdc_resp-reg_receiver"/>
</dbReference>
<evidence type="ECO:0000259" key="4">
    <source>
        <dbReference type="PROSITE" id="PS50043"/>
    </source>
</evidence>
<evidence type="ECO:0000256" key="3">
    <source>
        <dbReference type="PROSITE-ProRule" id="PRU00169"/>
    </source>
</evidence>
<dbReference type="InterPro" id="IPR016032">
    <property type="entry name" value="Sig_transdc_resp-reg_C-effctor"/>
</dbReference>
<dbReference type="PANTHER" id="PTHR43214">
    <property type="entry name" value="TWO-COMPONENT RESPONSE REGULATOR"/>
    <property type="match status" value="1"/>
</dbReference>
<dbReference type="Proteomes" id="UP001597483">
    <property type="component" value="Unassembled WGS sequence"/>
</dbReference>
<keyword evidence="2" id="KW-0238">DNA-binding</keyword>
<organism evidence="6 7">
    <name type="scientific">Amycolatopsis silviterrae</name>
    <dbReference type="NCBI Taxonomy" id="1656914"/>
    <lineage>
        <taxon>Bacteria</taxon>
        <taxon>Bacillati</taxon>
        <taxon>Actinomycetota</taxon>
        <taxon>Actinomycetes</taxon>
        <taxon>Pseudonocardiales</taxon>
        <taxon>Pseudonocardiaceae</taxon>
        <taxon>Amycolatopsis</taxon>
    </lineage>
</organism>
<evidence type="ECO:0000259" key="5">
    <source>
        <dbReference type="PROSITE" id="PS50110"/>
    </source>
</evidence>
<dbReference type="PROSITE" id="PS50043">
    <property type="entry name" value="HTH_LUXR_2"/>
    <property type="match status" value="1"/>
</dbReference>
<proteinExistence type="predicted"/>
<sequence>MIRVFVVDDHAVVRRGLRAFLDAQPDMDCVGEAPDPKQALAQLAEADVLGPMPDVVLMDLVMPAMDGISGIQAIKERHPAVEVVAVTSFSESERVAAALAAGASGYLLKDAEPDEVAAAVRAAAAGAMHLDPAVAPALRALTGTQVLPQLSPREREVLRLVAQGMTNQAIAAELSISERTARTHVSNILLKIGVSTRTQAALWAIREGVAPPP</sequence>
<accession>A0ABW5HK57</accession>
<dbReference type="Pfam" id="PF00072">
    <property type="entry name" value="Response_reg"/>
    <property type="match status" value="1"/>
</dbReference>
<feature type="domain" description="Response regulatory" evidence="5">
    <location>
        <begin position="3"/>
        <end position="124"/>
    </location>
</feature>
<dbReference type="SMART" id="SM00448">
    <property type="entry name" value="REC"/>
    <property type="match status" value="1"/>
</dbReference>
<dbReference type="CDD" id="cd17535">
    <property type="entry name" value="REC_NarL-like"/>
    <property type="match status" value="1"/>
</dbReference>
<evidence type="ECO:0000256" key="1">
    <source>
        <dbReference type="ARBA" id="ARBA00022553"/>
    </source>
</evidence>
<dbReference type="RefSeq" id="WP_378312129.1">
    <property type="nucleotide sequence ID" value="NZ_JBHUKS010000033.1"/>
</dbReference>
<keyword evidence="1 3" id="KW-0597">Phosphoprotein</keyword>
<comment type="caution">
    <text evidence="6">The sequence shown here is derived from an EMBL/GenBank/DDBJ whole genome shotgun (WGS) entry which is preliminary data.</text>
</comment>
<reference evidence="7" key="1">
    <citation type="journal article" date="2019" name="Int. J. Syst. Evol. Microbiol.">
        <title>The Global Catalogue of Microorganisms (GCM) 10K type strain sequencing project: providing services to taxonomists for standard genome sequencing and annotation.</title>
        <authorList>
            <consortium name="The Broad Institute Genomics Platform"/>
            <consortium name="The Broad Institute Genome Sequencing Center for Infectious Disease"/>
            <person name="Wu L."/>
            <person name="Ma J."/>
        </authorList>
    </citation>
    <scope>NUCLEOTIDE SEQUENCE [LARGE SCALE GENOMIC DNA]</scope>
    <source>
        <strain evidence="7">CGMCC 4.7641</strain>
    </source>
</reference>
<dbReference type="InterPro" id="IPR039420">
    <property type="entry name" value="WalR-like"/>
</dbReference>
<feature type="domain" description="HTH luxR-type" evidence="4">
    <location>
        <begin position="143"/>
        <end position="208"/>
    </location>
</feature>
<dbReference type="SUPFAM" id="SSF46894">
    <property type="entry name" value="C-terminal effector domain of the bipartite response regulators"/>
    <property type="match status" value="1"/>
</dbReference>
<gene>
    <name evidence="6" type="ORF">ACFSVL_39575</name>
</gene>
<dbReference type="PROSITE" id="PS50110">
    <property type="entry name" value="RESPONSE_REGULATORY"/>
    <property type="match status" value="1"/>
</dbReference>
<dbReference type="CDD" id="cd06170">
    <property type="entry name" value="LuxR_C_like"/>
    <property type="match status" value="1"/>
</dbReference>
<dbReference type="SMART" id="SM00421">
    <property type="entry name" value="HTH_LUXR"/>
    <property type="match status" value="1"/>
</dbReference>
<evidence type="ECO:0000313" key="6">
    <source>
        <dbReference type="EMBL" id="MFD2473556.1"/>
    </source>
</evidence>